<organism evidence="3 4">
    <name type="scientific">Polychaeton citri CBS 116435</name>
    <dbReference type="NCBI Taxonomy" id="1314669"/>
    <lineage>
        <taxon>Eukaryota</taxon>
        <taxon>Fungi</taxon>
        <taxon>Dikarya</taxon>
        <taxon>Ascomycota</taxon>
        <taxon>Pezizomycotina</taxon>
        <taxon>Dothideomycetes</taxon>
        <taxon>Dothideomycetidae</taxon>
        <taxon>Capnodiales</taxon>
        <taxon>Capnodiaceae</taxon>
        <taxon>Polychaeton</taxon>
    </lineage>
</organism>
<evidence type="ECO:0000259" key="2">
    <source>
        <dbReference type="Pfam" id="PF10395"/>
    </source>
</evidence>
<dbReference type="InterPro" id="IPR018843">
    <property type="entry name" value="Utp8_b-prop"/>
</dbReference>
<dbReference type="AlphaFoldDB" id="A0A9P4Q7A2"/>
<accession>A0A9P4Q7A2</accession>
<reference evidence="3" key="1">
    <citation type="journal article" date="2020" name="Stud. Mycol.">
        <title>101 Dothideomycetes genomes: a test case for predicting lifestyles and emergence of pathogens.</title>
        <authorList>
            <person name="Haridas S."/>
            <person name="Albert R."/>
            <person name="Binder M."/>
            <person name="Bloem J."/>
            <person name="Labutti K."/>
            <person name="Salamov A."/>
            <person name="Andreopoulos B."/>
            <person name="Baker S."/>
            <person name="Barry K."/>
            <person name="Bills G."/>
            <person name="Bluhm B."/>
            <person name="Cannon C."/>
            <person name="Castanera R."/>
            <person name="Culley D."/>
            <person name="Daum C."/>
            <person name="Ezra D."/>
            <person name="Gonzalez J."/>
            <person name="Henrissat B."/>
            <person name="Kuo A."/>
            <person name="Liang C."/>
            <person name="Lipzen A."/>
            <person name="Lutzoni F."/>
            <person name="Magnuson J."/>
            <person name="Mondo S."/>
            <person name="Nolan M."/>
            <person name="Ohm R."/>
            <person name="Pangilinan J."/>
            <person name="Park H.-J."/>
            <person name="Ramirez L."/>
            <person name="Alfaro M."/>
            <person name="Sun H."/>
            <person name="Tritt A."/>
            <person name="Yoshinaga Y."/>
            <person name="Zwiers L.-H."/>
            <person name="Turgeon B."/>
            <person name="Goodwin S."/>
            <person name="Spatafora J."/>
            <person name="Crous P."/>
            <person name="Grigoriev I."/>
        </authorList>
    </citation>
    <scope>NUCLEOTIDE SEQUENCE</scope>
    <source>
        <strain evidence="3">CBS 116435</strain>
    </source>
</reference>
<feature type="compositionally biased region" description="Polar residues" evidence="1">
    <location>
        <begin position="598"/>
        <end position="617"/>
    </location>
</feature>
<feature type="domain" description="Utp8 beta-propeller" evidence="2">
    <location>
        <begin position="39"/>
        <end position="339"/>
    </location>
</feature>
<gene>
    <name evidence="3" type="ORF">K431DRAFT_347675</name>
</gene>
<keyword evidence="4" id="KW-1185">Reference proteome</keyword>
<dbReference type="Pfam" id="PF10395">
    <property type="entry name" value="Utp8_b_propeller"/>
    <property type="match status" value="1"/>
</dbReference>
<comment type="caution">
    <text evidence="3">The sequence shown here is derived from an EMBL/GenBank/DDBJ whole genome shotgun (WGS) entry which is preliminary data.</text>
</comment>
<evidence type="ECO:0000256" key="1">
    <source>
        <dbReference type="SAM" id="MobiDB-lite"/>
    </source>
</evidence>
<protein>
    <recommendedName>
        <fullName evidence="2">Utp8 beta-propeller domain-containing protein</fullName>
    </recommendedName>
</protein>
<dbReference type="EMBL" id="MU003807">
    <property type="protein sequence ID" value="KAF2719751.1"/>
    <property type="molecule type" value="Genomic_DNA"/>
</dbReference>
<name>A0A9P4Q7A2_9PEZI</name>
<feature type="region of interest" description="Disordered" evidence="1">
    <location>
        <begin position="597"/>
        <end position="628"/>
    </location>
</feature>
<evidence type="ECO:0000313" key="3">
    <source>
        <dbReference type="EMBL" id="KAF2719751.1"/>
    </source>
</evidence>
<sequence>MSFSLQPPSVVATLPSPLDKKHGRIQAAPCFGLRESKKRKRHEVAVAVDGEGLNLYNVQHQTLIASYPLPSQTYHKCAPCSVVYKKGLSQQPSRHSIAVIQDGRLGTKCRILNFVQPLEQDKSGPLQQAPSARKEKALQRCDVLSIEAVSNESNELVIIVFYSSGHIEVLSSDLTEAHLYRTSSLDSSQLRVYFATSVDLGSAQKGLFKDRTDVPRTGYALCQVFQKQRARVVRVISLPLRPSQFGSDLLPPIWQYNLPGTADWNASSPTFELHTSSGRLYELAHGRIHIYDLVSLVPRIVCELSSTSSLYSFTRLSANLVLALSANEAIVYETTFGTTTAITEISGEEESKERRKRKRPSDAEHYFGSVVAGFPQVDTVIILSAEQILALQTSLPSDAGRRSKPGKTLIAEVLANDSTAPNTLRPNDMESSAPSDWTDELERHIETGLVEPLELFVADTFQIKLDKDDSGKRLPDLWDFQSVKSVQFSGSKTVQLIRSIFKSTGLSEEQTSSGILRLRIPAKNILTWLAIAGVLDVKHLREAFGQSCSPDSIIPILEAADNGFEILYSLFASPATLDLADVIRTLKAVIRSLEVPESTKQSGTRQTNDPDINSQADADTANHKEEKSLEIASRRAETELQHAVQALSSGLEIRSEVLRLAFTRLISYSSSAISQTMRLMMDQREIIFLVHLLRLELADGGWTSRYIYNATTLDGDEVGLLGTLRSDEDATGPLNQAIEAISILLNCAIDALGISGWLVGQSGRLGMEDMIDSLRAEVSAVLEGCYEAKSLGILLQDLEKYGYQKKESGKAIRAAIKKKKWTDLASSKHDVVKEPALPLGCTVETPIFHGREGKKIMDTLEGARNRAIGQYEIDRIRI</sequence>
<proteinExistence type="predicted"/>
<dbReference type="OrthoDB" id="5330858at2759"/>
<evidence type="ECO:0000313" key="4">
    <source>
        <dbReference type="Proteomes" id="UP000799441"/>
    </source>
</evidence>
<dbReference type="Proteomes" id="UP000799441">
    <property type="component" value="Unassembled WGS sequence"/>
</dbReference>